<feature type="domain" description="Phasin" evidence="2">
    <location>
        <begin position="23"/>
        <end position="117"/>
    </location>
</feature>
<evidence type="ECO:0000256" key="1">
    <source>
        <dbReference type="SAM" id="MobiDB-lite"/>
    </source>
</evidence>
<gene>
    <name evidence="3" type="ORF">JI739_18530</name>
</gene>
<comment type="caution">
    <text evidence="3">The sequence shown here is derived from an EMBL/GenBank/DDBJ whole genome shotgun (WGS) entry which is preliminary data.</text>
</comment>
<accession>A0A936ZTN5</accession>
<organism evidence="3 4">
    <name type="scientific">Ramlibacter aurantiacus</name>
    <dbReference type="NCBI Taxonomy" id="2801330"/>
    <lineage>
        <taxon>Bacteria</taxon>
        <taxon>Pseudomonadati</taxon>
        <taxon>Pseudomonadota</taxon>
        <taxon>Betaproteobacteria</taxon>
        <taxon>Burkholderiales</taxon>
        <taxon>Comamonadaceae</taxon>
        <taxon>Ramlibacter</taxon>
    </lineage>
</organism>
<evidence type="ECO:0000313" key="4">
    <source>
        <dbReference type="Proteomes" id="UP000613011"/>
    </source>
</evidence>
<feature type="region of interest" description="Disordered" evidence="1">
    <location>
        <begin position="1"/>
        <end position="28"/>
    </location>
</feature>
<sequence length="161" mass="17082">MATRNSTREAAAADSDATAGAHTVADATRQQMASSASAASAMLRSLDVFHQTQQHMLQRAALLQEQTAERLRQASTPMELLSIQSSLMMASLTELAQYSQEMMLASLKAQNEFMRPGDQQQQTAAGAATQAASAAAASPLFQAWQAVFTAPMNGAASLRPH</sequence>
<dbReference type="Proteomes" id="UP000613011">
    <property type="component" value="Unassembled WGS sequence"/>
</dbReference>
<proteinExistence type="predicted"/>
<dbReference type="EMBL" id="JAEQNA010000007">
    <property type="protein sequence ID" value="MBL0422351.1"/>
    <property type="molecule type" value="Genomic_DNA"/>
</dbReference>
<reference evidence="3" key="1">
    <citation type="submission" date="2021-01" db="EMBL/GenBank/DDBJ databases">
        <title>Ramlibacter sp. strain AW1 16S ribosomal RNA gene Genome sequencing and assembly.</title>
        <authorList>
            <person name="Kang M."/>
        </authorList>
    </citation>
    <scope>NUCLEOTIDE SEQUENCE</scope>
    <source>
        <strain evidence="3">AW1</strain>
    </source>
</reference>
<dbReference type="RefSeq" id="WP_201685410.1">
    <property type="nucleotide sequence ID" value="NZ_JAEQNA010000007.1"/>
</dbReference>
<dbReference type="Pfam" id="PF09361">
    <property type="entry name" value="Phasin_2"/>
    <property type="match status" value="1"/>
</dbReference>
<protein>
    <submittedName>
        <fullName evidence="3">Phasin family protein</fullName>
    </submittedName>
</protein>
<feature type="compositionally biased region" description="Low complexity" evidence="1">
    <location>
        <begin position="10"/>
        <end position="21"/>
    </location>
</feature>
<dbReference type="AlphaFoldDB" id="A0A936ZTN5"/>
<dbReference type="InterPro" id="IPR018968">
    <property type="entry name" value="Phasin"/>
</dbReference>
<evidence type="ECO:0000313" key="3">
    <source>
        <dbReference type="EMBL" id="MBL0422351.1"/>
    </source>
</evidence>
<name>A0A936ZTN5_9BURK</name>
<keyword evidence="4" id="KW-1185">Reference proteome</keyword>
<evidence type="ECO:0000259" key="2">
    <source>
        <dbReference type="Pfam" id="PF09361"/>
    </source>
</evidence>